<accession>A0A1H3N3R2</accession>
<proteinExistence type="predicted"/>
<sequence length="161" mass="16852">MLGKHVLAIALIGGFLALGWWQISRASAGNTLSWAYAIEWPVFAGFVGFLWYREIREALGFPAVRPAADATDSADAADSPDASGAEPVPTPALPPVLGTRAPKIGSGFRRPVLVPRQPVAAASAAGAADPELDEYNDYLAWLNANPGAKASAYPGRRRGPG</sequence>
<evidence type="ECO:0000313" key="4">
    <source>
        <dbReference type="Proteomes" id="UP000199632"/>
    </source>
</evidence>
<dbReference type="EMBL" id="FNQB01000001">
    <property type="protein sequence ID" value="SDY83383.1"/>
    <property type="molecule type" value="Genomic_DNA"/>
</dbReference>
<evidence type="ECO:0008006" key="5">
    <source>
        <dbReference type="Google" id="ProtNLM"/>
    </source>
</evidence>
<feature type="region of interest" description="Disordered" evidence="1">
    <location>
        <begin position="70"/>
        <end position="102"/>
    </location>
</feature>
<gene>
    <name evidence="3" type="ORF">SAMN05421684_1792</name>
</gene>
<evidence type="ECO:0000256" key="1">
    <source>
        <dbReference type="SAM" id="MobiDB-lite"/>
    </source>
</evidence>
<name>A0A1H3N3R2_9ACTN</name>
<reference evidence="4" key="1">
    <citation type="submission" date="2016-10" db="EMBL/GenBank/DDBJ databases">
        <authorList>
            <person name="Varghese N."/>
            <person name="Submissions S."/>
        </authorList>
    </citation>
    <scope>NUCLEOTIDE SEQUENCE [LARGE SCALE GENOMIC DNA]</scope>
    <source>
        <strain evidence="4">DSM 44718</strain>
    </source>
</reference>
<protein>
    <recommendedName>
        <fullName evidence="5">DNA-binding transcriptional regulator of glucitol operon</fullName>
    </recommendedName>
</protein>
<feature type="compositionally biased region" description="Low complexity" evidence="1">
    <location>
        <begin position="70"/>
        <end position="85"/>
    </location>
</feature>
<dbReference type="STRING" id="137265.SAMN05421684_1792"/>
<dbReference type="Proteomes" id="UP000199632">
    <property type="component" value="Unassembled WGS sequence"/>
</dbReference>
<keyword evidence="2" id="KW-0812">Transmembrane</keyword>
<evidence type="ECO:0000313" key="3">
    <source>
        <dbReference type="EMBL" id="SDY83383.1"/>
    </source>
</evidence>
<organism evidence="3 4">
    <name type="scientific">Asanoa ishikariensis</name>
    <dbReference type="NCBI Taxonomy" id="137265"/>
    <lineage>
        <taxon>Bacteria</taxon>
        <taxon>Bacillati</taxon>
        <taxon>Actinomycetota</taxon>
        <taxon>Actinomycetes</taxon>
        <taxon>Micromonosporales</taxon>
        <taxon>Micromonosporaceae</taxon>
        <taxon>Asanoa</taxon>
    </lineage>
</organism>
<keyword evidence="2" id="KW-0472">Membrane</keyword>
<evidence type="ECO:0000256" key="2">
    <source>
        <dbReference type="SAM" id="Phobius"/>
    </source>
</evidence>
<dbReference type="AlphaFoldDB" id="A0A1H3N3R2"/>
<feature type="transmembrane region" description="Helical" evidence="2">
    <location>
        <begin position="35"/>
        <end position="52"/>
    </location>
</feature>
<keyword evidence="4" id="KW-1185">Reference proteome</keyword>
<keyword evidence="2" id="KW-1133">Transmembrane helix</keyword>